<evidence type="ECO:0000256" key="5">
    <source>
        <dbReference type="ARBA" id="ARBA00022763"/>
    </source>
</evidence>
<evidence type="ECO:0000256" key="10">
    <source>
        <dbReference type="ARBA" id="ARBA00023204"/>
    </source>
</evidence>
<evidence type="ECO:0000256" key="4">
    <source>
        <dbReference type="ARBA" id="ARBA00022741"/>
    </source>
</evidence>
<organism evidence="14 15">
    <name type="scientific">Candidatus Dojkabacteria bacterium</name>
    <dbReference type="NCBI Taxonomy" id="2099670"/>
    <lineage>
        <taxon>Bacteria</taxon>
        <taxon>Candidatus Dojkabacteria</taxon>
    </lineage>
</organism>
<keyword evidence="6" id="KW-0228">DNA excision</keyword>
<sequence>QNLLVVLKRITLAGNTVIVVEHSPDIMANADWIIDLGPDGGNAGGTVVAQGTPEQVAQSGSHTGNVLKEFFI</sequence>
<evidence type="ECO:0000256" key="13">
    <source>
        <dbReference type="ARBA" id="ARBA00042156"/>
    </source>
</evidence>
<reference evidence="14 15" key="1">
    <citation type="journal article" date="2020" name="Biotechnol. Biofuels">
        <title>New insights from the biogas microbiome by comprehensive genome-resolved metagenomics of nearly 1600 species originating from multiple anaerobic digesters.</title>
        <authorList>
            <person name="Campanaro S."/>
            <person name="Treu L."/>
            <person name="Rodriguez-R L.M."/>
            <person name="Kovalovszki A."/>
            <person name="Ziels R.M."/>
            <person name="Maus I."/>
            <person name="Zhu X."/>
            <person name="Kougias P.G."/>
            <person name="Basile A."/>
            <person name="Luo G."/>
            <person name="Schluter A."/>
            <person name="Konstantinidis K.T."/>
            <person name="Angelidaki I."/>
        </authorList>
    </citation>
    <scope>NUCLEOTIDE SEQUENCE [LARGE SCALE GENOMIC DNA]</scope>
    <source>
        <strain evidence="14">AS06rmzACSIP_421</strain>
    </source>
</reference>
<dbReference type="EMBL" id="JAAZAL010000147">
    <property type="protein sequence ID" value="NLE31389.1"/>
    <property type="molecule type" value="Genomic_DNA"/>
</dbReference>
<dbReference type="GO" id="GO:0005524">
    <property type="term" value="F:ATP binding"/>
    <property type="evidence" value="ECO:0007669"/>
    <property type="project" value="UniProtKB-KW"/>
</dbReference>
<accession>A0A847EUA4</accession>
<comment type="subcellular location">
    <subcellularLocation>
        <location evidence="1">Cytoplasm</location>
    </subcellularLocation>
</comment>
<dbReference type="GO" id="GO:0005737">
    <property type="term" value="C:cytoplasm"/>
    <property type="evidence" value="ECO:0007669"/>
    <property type="project" value="UniProtKB-SubCell"/>
</dbReference>
<keyword evidence="3" id="KW-0677">Repeat</keyword>
<feature type="non-terminal residue" evidence="14">
    <location>
        <position position="1"/>
    </location>
</feature>
<dbReference type="PANTHER" id="PTHR43152:SF3">
    <property type="entry name" value="UVRABC SYSTEM PROTEIN A"/>
    <property type="match status" value="1"/>
</dbReference>
<evidence type="ECO:0000256" key="8">
    <source>
        <dbReference type="ARBA" id="ARBA00022881"/>
    </source>
</evidence>
<name>A0A847EUA4_9BACT</name>
<dbReference type="GO" id="GO:0004518">
    <property type="term" value="F:nuclease activity"/>
    <property type="evidence" value="ECO:0007669"/>
    <property type="project" value="UniProtKB-KW"/>
</dbReference>
<evidence type="ECO:0000256" key="11">
    <source>
        <dbReference type="ARBA" id="ARBA00038000"/>
    </source>
</evidence>
<proteinExistence type="inferred from homology"/>
<evidence type="ECO:0000256" key="1">
    <source>
        <dbReference type="ARBA" id="ARBA00004496"/>
    </source>
</evidence>
<protein>
    <recommendedName>
        <fullName evidence="12">UvrABC system protein A</fullName>
    </recommendedName>
    <alternativeName>
        <fullName evidence="13">Excinuclease ABC subunit A</fullName>
    </alternativeName>
</protein>
<keyword evidence="10" id="KW-0234">DNA repair</keyword>
<evidence type="ECO:0000256" key="6">
    <source>
        <dbReference type="ARBA" id="ARBA00022769"/>
    </source>
</evidence>
<evidence type="ECO:0000313" key="14">
    <source>
        <dbReference type="EMBL" id="NLE31389.1"/>
    </source>
</evidence>
<dbReference type="AlphaFoldDB" id="A0A847EUA4"/>
<dbReference type="Proteomes" id="UP000554004">
    <property type="component" value="Unassembled WGS sequence"/>
</dbReference>
<evidence type="ECO:0000256" key="3">
    <source>
        <dbReference type="ARBA" id="ARBA00022737"/>
    </source>
</evidence>
<keyword evidence="5" id="KW-0227">DNA damage</keyword>
<evidence type="ECO:0000256" key="12">
    <source>
        <dbReference type="ARBA" id="ARBA00039316"/>
    </source>
</evidence>
<evidence type="ECO:0000256" key="7">
    <source>
        <dbReference type="ARBA" id="ARBA00022840"/>
    </source>
</evidence>
<keyword evidence="9" id="KW-0238">DNA-binding</keyword>
<evidence type="ECO:0000256" key="9">
    <source>
        <dbReference type="ARBA" id="ARBA00023125"/>
    </source>
</evidence>
<evidence type="ECO:0000313" key="15">
    <source>
        <dbReference type="Proteomes" id="UP000554004"/>
    </source>
</evidence>
<keyword evidence="8" id="KW-0267">Excision nuclease</keyword>
<keyword evidence="7" id="KW-0067">ATP-binding</keyword>
<dbReference type="Gene3D" id="3.40.50.300">
    <property type="entry name" value="P-loop containing nucleotide triphosphate hydrolases"/>
    <property type="match status" value="1"/>
</dbReference>
<evidence type="ECO:0000256" key="2">
    <source>
        <dbReference type="ARBA" id="ARBA00022490"/>
    </source>
</evidence>
<dbReference type="GO" id="GO:0003677">
    <property type="term" value="F:DNA binding"/>
    <property type="evidence" value="ECO:0007669"/>
    <property type="project" value="UniProtKB-KW"/>
</dbReference>
<comment type="caution">
    <text evidence="14">The sequence shown here is derived from an EMBL/GenBank/DDBJ whole genome shotgun (WGS) entry which is preliminary data.</text>
</comment>
<dbReference type="GO" id="GO:0006281">
    <property type="term" value="P:DNA repair"/>
    <property type="evidence" value="ECO:0007669"/>
    <property type="project" value="UniProtKB-KW"/>
</dbReference>
<gene>
    <name evidence="14" type="ORF">GX618_03920</name>
</gene>
<keyword evidence="2" id="KW-0963">Cytoplasm</keyword>
<comment type="similarity">
    <text evidence="11">Belongs to the ABC transporter superfamily. UvrA family.</text>
</comment>
<keyword evidence="4" id="KW-0547">Nucleotide-binding</keyword>
<dbReference type="SUPFAM" id="SSF52540">
    <property type="entry name" value="P-loop containing nucleoside triphosphate hydrolases"/>
    <property type="match status" value="1"/>
</dbReference>
<dbReference type="InterPro" id="IPR027417">
    <property type="entry name" value="P-loop_NTPase"/>
</dbReference>
<dbReference type="PANTHER" id="PTHR43152">
    <property type="entry name" value="UVRABC SYSTEM PROTEIN A"/>
    <property type="match status" value="1"/>
</dbReference>